<accession>A0ABT8YA34</accession>
<dbReference type="RefSeq" id="WP_303542392.1">
    <property type="nucleotide sequence ID" value="NZ_JAUOTP010000004.1"/>
</dbReference>
<organism evidence="1 2">
    <name type="scientific">Sphingomonas natans</name>
    <dbReference type="NCBI Taxonomy" id="3063330"/>
    <lineage>
        <taxon>Bacteria</taxon>
        <taxon>Pseudomonadati</taxon>
        <taxon>Pseudomonadota</taxon>
        <taxon>Alphaproteobacteria</taxon>
        <taxon>Sphingomonadales</taxon>
        <taxon>Sphingomonadaceae</taxon>
        <taxon>Sphingomonas</taxon>
    </lineage>
</organism>
<name>A0ABT8YA34_9SPHN</name>
<protein>
    <submittedName>
        <fullName evidence="1">Uncharacterized protein</fullName>
    </submittedName>
</protein>
<sequence>MAIWALAFAALTGVSAPPRNVPATFDLADVATPTMEKRKIALPLRKRRSRYLLPKAELPAEDAPGIELRWKLRKVKLTMPLPTIG</sequence>
<evidence type="ECO:0000313" key="2">
    <source>
        <dbReference type="Proteomes" id="UP001169764"/>
    </source>
</evidence>
<dbReference type="Proteomes" id="UP001169764">
    <property type="component" value="Unassembled WGS sequence"/>
</dbReference>
<evidence type="ECO:0000313" key="1">
    <source>
        <dbReference type="EMBL" id="MDO6414852.1"/>
    </source>
</evidence>
<keyword evidence="2" id="KW-1185">Reference proteome</keyword>
<dbReference type="EMBL" id="JAUOTP010000004">
    <property type="protein sequence ID" value="MDO6414852.1"/>
    <property type="molecule type" value="Genomic_DNA"/>
</dbReference>
<proteinExistence type="predicted"/>
<comment type="caution">
    <text evidence="1">The sequence shown here is derived from an EMBL/GenBank/DDBJ whole genome shotgun (WGS) entry which is preliminary data.</text>
</comment>
<gene>
    <name evidence="1" type="ORF">Q4F19_10715</name>
</gene>
<reference evidence="1" key="1">
    <citation type="submission" date="2023-07" db="EMBL/GenBank/DDBJ databases">
        <authorList>
            <person name="Kim M."/>
        </authorList>
    </citation>
    <scope>NUCLEOTIDE SEQUENCE</scope>
    <source>
        <strain evidence="1">BIUV-7</strain>
    </source>
</reference>